<dbReference type="InterPro" id="IPR022211">
    <property type="entry name" value="PHBC_N"/>
</dbReference>
<feature type="region of interest" description="Disordered" evidence="3">
    <location>
        <begin position="548"/>
        <end position="578"/>
    </location>
</feature>
<evidence type="ECO:0000256" key="2">
    <source>
        <dbReference type="ARBA" id="ARBA00023315"/>
    </source>
</evidence>
<organism evidence="6 7">
    <name type="scientific">Marinobacterium stanieri</name>
    <dbReference type="NCBI Taxonomy" id="49186"/>
    <lineage>
        <taxon>Bacteria</taxon>
        <taxon>Pseudomonadati</taxon>
        <taxon>Pseudomonadota</taxon>
        <taxon>Gammaproteobacteria</taxon>
        <taxon>Oceanospirillales</taxon>
        <taxon>Oceanospirillaceae</taxon>
        <taxon>Marinobacterium</taxon>
    </lineage>
</organism>
<reference evidence="6 7" key="1">
    <citation type="submission" date="2017-01" db="EMBL/GenBank/DDBJ databases">
        <authorList>
            <person name="Mah S.A."/>
            <person name="Swanson W.J."/>
            <person name="Moy G.W."/>
            <person name="Vacquier V.D."/>
        </authorList>
    </citation>
    <scope>NUCLEOTIDE SEQUENCE [LARGE SCALE GENOMIC DNA]</scope>
    <source>
        <strain evidence="6 7">DSM 7027</strain>
    </source>
</reference>
<dbReference type="AlphaFoldDB" id="A0A1N6PYK7"/>
<dbReference type="Proteomes" id="UP000186895">
    <property type="component" value="Unassembled WGS sequence"/>
</dbReference>
<sequence>MTRMPLPDIKNSIDRVMHAVEGRYTQGMSPASLTLAFMDWLIHTAHSPGKLSEMRENFLRKYSAFGLWSMRAAFDPELKPFITSLPGDRRFSDPAWQRFPYNVMSQSFLLQEQWWHYATTGIPGVADHHENVVSFAARQWLDVFSPTNYPSTNPLVVEKAINTGGQSLMKGMQNLLEDVQHNLLGDADTQTSEFTPGENLACTPGKVVYRNRLIELLQYSPRTDKVAAEPILITPAWIMKYYILDLSEHNSMVRYLVDKGHTVFMISWHNPGPQDRDMGMSDYLRRGVMDALQAINHIVPKQKVHLVGYCLGGTLASIAAAAMARDNDDRLQSLTLFTAQTDFTEAGELMLFIDESQLSYMEDMMWDKGYLDTQQMAGAFTLLRSYDLIWSRIINEYLMGETPRMNDLMAWNADSTRMPYRMHSEYLRRLFLNNDLASGRFNVGDRPISLRDIRVPVFCVATQKDHVAPWHSVYKVHDLMNTEVTFVLTSGGHNAGIVSEPGHPRRHYQLGVQTAEDKHIPADDWALRHEAREGSWWEPWNDWLNTHSGEPVDPPPMGNTKADYPPIGPAPGTYVFER</sequence>
<feature type="domain" description="Poly-beta-hydroxybutyrate polymerase N-terminal" evidence="4">
    <location>
        <begin position="88"/>
        <end position="256"/>
    </location>
</feature>
<dbReference type="GO" id="GO:0016746">
    <property type="term" value="F:acyltransferase activity"/>
    <property type="evidence" value="ECO:0007669"/>
    <property type="project" value="UniProtKB-KW"/>
</dbReference>
<dbReference type="GO" id="GO:0042619">
    <property type="term" value="P:poly-hydroxybutyrate biosynthetic process"/>
    <property type="evidence" value="ECO:0007669"/>
    <property type="project" value="InterPro"/>
</dbReference>
<name>A0A1N6PYK7_9GAMM</name>
<feature type="domain" description="Poly-beta-hydroxybutyrate polymerase N-terminal" evidence="5">
    <location>
        <begin position="11"/>
        <end position="50"/>
    </location>
</feature>
<proteinExistence type="predicted"/>
<dbReference type="EMBL" id="FTMN01000002">
    <property type="protein sequence ID" value="SIQ09376.1"/>
    <property type="molecule type" value="Genomic_DNA"/>
</dbReference>
<keyword evidence="1" id="KW-0808">Transferase</keyword>
<dbReference type="InterPro" id="IPR010941">
    <property type="entry name" value="PhaC_N"/>
</dbReference>
<dbReference type="PANTHER" id="PTHR36837">
    <property type="entry name" value="POLY(3-HYDROXYALKANOATE) POLYMERASE SUBUNIT PHAC"/>
    <property type="match status" value="1"/>
</dbReference>
<gene>
    <name evidence="6" type="ORF">SAMN05421647_102121</name>
</gene>
<evidence type="ECO:0000259" key="4">
    <source>
        <dbReference type="Pfam" id="PF07167"/>
    </source>
</evidence>
<dbReference type="PANTHER" id="PTHR36837:SF5">
    <property type="entry name" value="POLY-3-HYDROXYBUTYRATE SYNTHASE"/>
    <property type="match status" value="1"/>
</dbReference>
<evidence type="ECO:0000256" key="3">
    <source>
        <dbReference type="SAM" id="MobiDB-lite"/>
    </source>
</evidence>
<dbReference type="STRING" id="49186.SAMN05421647_102121"/>
<dbReference type="InterPro" id="IPR029058">
    <property type="entry name" value="AB_hydrolase_fold"/>
</dbReference>
<dbReference type="RefSeq" id="WP_076461475.1">
    <property type="nucleotide sequence ID" value="NZ_FTMN01000002.1"/>
</dbReference>
<evidence type="ECO:0000313" key="7">
    <source>
        <dbReference type="Proteomes" id="UP000186895"/>
    </source>
</evidence>
<evidence type="ECO:0000256" key="1">
    <source>
        <dbReference type="ARBA" id="ARBA00022679"/>
    </source>
</evidence>
<dbReference type="InterPro" id="IPR051321">
    <property type="entry name" value="PHA/PHB_synthase"/>
</dbReference>
<keyword evidence="2" id="KW-0012">Acyltransferase</keyword>
<dbReference type="Pfam" id="PF12551">
    <property type="entry name" value="PHBC_N"/>
    <property type="match status" value="1"/>
</dbReference>
<keyword evidence="7" id="KW-1185">Reference proteome</keyword>
<accession>A0A1N6PYK7</accession>
<dbReference type="Pfam" id="PF07167">
    <property type="entry name" value="PhaC_N"/>
    <property type="match status" value="1"/>
</dbReference>
<protein>
    <submittedName>
        <fullName evidence="6">Polyhydroxyalkanoate synthase</fullName>
    </submittedName>
</protein>
<evidence type="ECO:0000313" key="6">
    <source>
        <dbReference type="EMBL" id="SIQ09376.1"/>
    </source>
</evidence>
<dbReference type="SUPFAM" id="SSF53474">
    <property type="entry name" value="alpha/beta-Hydrolases"/>
    <property type="match status" value="1"/>
</dbReference>
<dbReference type="Gene3D" id="3.40.50.1820">
    <property type="entry name" value="alpha/beta hydrolase"/>
    <property type="match status" value="1"/>
</dbReference>
<evidence type="ECO:0000259" key="5">
    <source>
        <dbReference type="Pfam" id="PF12551"/>
    </source>
</evidence>
<dbReference type="eggNOG" id="COG3243">
    <property type="taxonomic scope" value="Bacteria"/>
</dbReference>